<dbReference type="PANTHER" id="PTHR24094">
    <property type="entry name" value="SECRETED PROTEIN"/>
    <property type="match status" value="1"/>
</dbReference>
<proteinExistence type="predicted"/>
<gene>
    <name evidence="2" type="ORF">G3I66_03755</name>
</gene>
<protein>
    <submittedName>
        <fullName evidence="2">Uncharacterized protein</fullName>
    </submittedName>
</protein>
<feature type="region of interest" description="Disordered" evidence="1">
    <location>
        <begin position="40"/>
        <end position="63"/>
    </location>
</feature>
<reference evidence="2 3" key="1">
    <citation type="submission" date="2020-01" db="EMBL/GenBank/DDBJ databases">
        <title>Insect and environment-associated Actinomycetes.</title>
        <authorList>
            <person name="Currrie C."/>
            <person name="Chevrette M."/>
            <person name="Carlson C."/>
            <person name="Stubbendieck R."/>
            <person name="Wendt-Pienkowski E."/>
        </authorList>
    </citation>
    <scope>NUCLEOTIDE SEQUENCE [LARGE SCALE GENOMIC DNA]</scope>
    <source>
        <strain evidence="2 3">SID7739</strain>
    </source>
</reference>
<feature type="compositionally biased region" description="Polar residues" evidence="1">
    <location>
        <begin position="40"/>
        <end position="54"/>
    </location>
</feature>
<dbReference type="EMBL" id="JAAGMQ010000103">
    <property type="protein sequence ID" value="NEC32301.1"/>
    <property type="molecule type" value="Genomic_DNA"/>
</dbReference>
<name>A0A6G3T8E0_9ACTN</name>
<evidence type="ECO:0000313" key="3">
    <source>
        <dbReference type="Proteomes" id="UP000475666"/>
    </source>
</evidence>
<comment type="caution">
    <text evidence="2">The sequence shown here is derived from an EMBL/GenBank/DDBJ whole genome shotgun (WGS) entry which is preliminary data.</text>
</comment>
<dbReference type="PANTHER" id="PTHR24094:SF15">
    <property type="entry name" value="AMP-DEPENDENT SYNTHETASE_LIGASE DOMAIN-CONTAINING PROTEIN-RELATED"/>
    <property type="match status" value="1"/>
</dbReference>
<evidence type="ECO:0000313" key="2">
    <source>
        <dbReference type="EMBL" id="NEC32301.1"/>
    </source>
</evidence>
<sequence length="111" mass="11887">MTGVGQETVLFAEDWDSGALTWSTQRPEAYANDLGTATSLVAATTRPNQSTSDQDPADGLQPAGEAHCRYLAEWEDTKLRLAPSADEAEAATLREVADGCPEQTVTYEPTP</sequence>
<accession>A0A6G3T8E0</accession>
<dbReference type="Proteomes" id="UP000475666">
    <property type="component" value="Unassembled WGS sequence"/>
</dbReference>
<dbReference type="AlphaFoldDB" id="A0A6G3T8E0"/>
<organism evidence="2 3">
    <name type="scientific">Streptomyces rubrogriseus</name>
    <dbReference type="NCBI Taxonomy" id="194673"/>
    <lineage>
        <taxon>Bacteria</taxon>
        <taxon>Bacillati</taxon>
        <taxon>Actinomycetota</taxon>
        <taxon>Actinomycetes</taxon>
        <taxon>Kitasatosporales</taxon>
        <taxon>Streptomycetaceae</taxon>
        <taxon>Streptomyces</taxon>
        <taxon>Streptomyces violaceoruber group</taxon>
    </lineage>
</organism>
<evidence type="ECO:0000256" key="1">
    <source>
        <dbReference type="SAM" id="MobiDB-lite"/>
    </source>
</evidence>